<dbReference type="AlphaFoldDB" id="A0A663EPW5"/>
<organism evidence="1 2">
    <name type="scientific">Aquila chrysaetos chrysaetos</name>
    <dbReference type="NCBI Taxonomy" id="223781"/>
    <lineage>
        <taxon>Eukaryota</taxon>
        <taxon>Metazoa</taxon>
        <taxon>Chordata</taxon>
        <taxon>Craniata</taxon>
        <taxon>Vertebrata</taxon>
        <taxon>Euteleostomi</taxon>
        <taxon>Archelosauria</taxon>
        <taxon>Archosauria</taxon>
        <taxon>Dinosauria</taxon>
        <taxon>Saurischia</taxon>
        <taxon>Theropoda</taxon>
        <taxon>Coelurosauria</taxon>
        <taxon>Aves</taxon>
        <taxon>Neognathae</taxon>
        <taxon>Neoaves</taxon>
        <taxon>Telluraves</taxon>
        <taxon>Accipitrimorphae</taxon>
        <taxon>Accipitriformes</taxon>
        <taxon>Accipitridae</taxon>
        <taxon>Accipitrinae</taxon>
        <taxon>Aquila</taxon>
    </lineage>
</organism>
<sequence length="63" mass="7242">SPNVTPRISSWCRFEHFCHSDKGIYKTLRLDCKNSTVWTPVLLAVSAIPEFKKTTVVFGLFLR</sequence>
<dbReference type="Ensembl" id="ENSACCT00020014529.1">
    <property type="protein sequence ID" value="ENSACCP00020013909.1"/>
    <property type="gene ID" value="ENSACCG00020009582.1"/>
</dbReference>
<reference evidence="1" key="1">
    <citation type="submission" date="2025-08" db="UniProtKB">
        <authorList>
            <consortium name="Ensembl"/>
        </authorList>
    </citation>
    <scope>IDENTIFICATION</scope>
</reference>
<reference evidence="1" key="2">
    <citation type="submission" date="2025-09" db="UniProtKB">
        <authorList>
            <consortium name="Ensembl"/>
        </authorList>
    </citation>
    <scope>IDENTIFICATION</scope>
</reference>
<keyword evidence="2" id="KW-1185">Reference proteome</keyword>
<protein>
    <submittedName>
        <fullName evidence="1">Uncharacterized protein</fullName>
    </submittedName>
</protein>
<name>A0A663EPW5_AQUCH</name>
<dbReference type="InParanoid" id="A0A663EPW5"/>
<accession>A0A663EPW5</accession>
<evidence type="ECO:0000313" key="2">
    <source>
        <dbReference type="Proteomes" id="UP000472275"/>
    </source>
</evidence>
<dbReference type="Proteomes" id="UP000472275">
    <property type="component" value="Chromosome Z"/>
</dbReference>
<proteinExistence type="predicted"/>
<evidence type="ECO:0000313" key="1">
    <source>
        <dbReference type="Ensembl" id="ENSACCP00020013909.1"/>
    </source>
</evidence>